<proteinExistence type="predicted"/>
<evidence type="ECO:0000313" key="1">
    <source>
        <dbReference type="EMBL" id="SVA20680.1"/>
    </source>
</evidence>
<sequence>MKRVFVRKNNPVNAQEIMSQFKSMAYSKKTSSGTSS</sequence>
<gene>
    <name evidence="1" type="ORF">METZ01_LOCUS73534</name>
</gene>
<dbReference type="AlphaFoldDB" id="A0A381TXE8"/>
<feature type="non-terminal residue" evidence="1">
    <location>
        <position position="36"/>
    </location>
</feature>
<name>A0A381TXE8_9ZZZZ</name>
<accession>A0A381TXE8</accession>
<dbReference type="EMBL" id="UINC01005338">
    <property type="protein sequence ID" value="SVA20680.1"/>
    <property type="molecule type" value="Genomic_DNA"/>
</dbReference>
<protein>
    <submittedName>
        <fullName evidence="1">Uncharacterized protein</fullName>
    </submittedName>
</protein>
<organism evidence="1">
    <name type="scientific">marine metagenome</name>
    <dbReference type="NCBI Taxonomy" id="408172"/>
    <lineage>
        <taxon>unclassified sequences</taxon>
        <taxon>metagenomes</taxon>
        <taxon>ecological metagenomes</taxon>
    </lineage>
</organism>
<reference evidence="1" key="1">
    <citation type="submission" date="2018-05" db="EMBL/GenBank/DDBJ databases">
        <authorList>
            <person name="Lanie J.A."/>
            <person name="Ng W.-L."/>
            <person name="Kazmierczak K.M."/>
            <person name="Andrzejewski T.M."/>
            <person name="Davidsen T.M."/>
            <person name="Wayne K.J."/>
            <person name="Tettelin H."/>
            <person name="Glass J.I."/>
            <person name="Rusch D."/>
            <person name="Podicherti R."/>
            <person name="Tsui H.-C.T."/>
            <person name="Winkler M.E."/>
        </authorList>
    </citation>
    <scope>NUCLEOTIDE SEQUENCE</scope>
</reference>